<feature type="region of interest" description="Disordered" evidence="4">
    <location>
        <begin position="495"/>
        <end position="525"/>
    </location>
</feature>
<comment type="caution">
    <text evidence="6">The sequence shown here is derived from an EMBL/GenBank/DDBJ whole genome shotgun (WGS) entry which is preliminary data.</text>
</comment>
<evidence type="ECO:0000313" key="6">
    <source>
        <dbReference type="EMBL" id="GLI66112.1"/>
    </source>
</evidence>
<feature type="compositionally biased region" description="Low complexity" evidence="4">
    <location>
        <begin position="768"/>
        <end position="785"/>
    </location>
</feature>
<evidence type="ECO:0000256" key="1">
    <source>
        <dbReference type="ARBA" id="ARBA00008140"/>
    </source>
</evidence>
<dbReference type="SMART" id="SM01179">
    <property type="entry name" value="DUF862"/>
    <property type="match status" value="1"/>
</dbReference>
<feature type="compositionally biased region" description="Basic and acidic residues" evidence="4">
    <location>
        <begin position="621"/>
        <end position="630"/>
    </location>
</feature>
<dbReference type="Pfam" id="PF05903">
    <property type="entry name" value="Peptidase_C97"/>
    <property type="match status" value="1"/>
</dbReference>
<evidence type="ECO:0000256" key="2">
    <source>
        <dbReference type="ARBA" id="ARBA00022670"/>
    </source>
</evidence>
<keyword evidence="3" id="KW-0378">Hydrolase</keyword>
<feature type="region of interest" description="Disordered" evidence="4">
    <location>
        <begin position="580"/>
        <end position="797"/>
    </location>
</feature>
<dbReference type="Proteomes" id="UP001165090">
    <property type="component" value="Unassembled WGS sequence"/>
</dbReference>
<name>A0ABQ5S9V6_9CHLO</name>
<dbReference type="EMBL" id="BSDZ01000028">
    <property type="protein sequence ID" value="GLI66112.1"/>
    <property type="molecule type" value="Genomic_DNA"/>
</dbReference>
<reference evidence="6 7" key="1">
    <citation type="journal article" date="2023" name="IScience">
        <title>Expanded male sex-determining region conserved during the evolution of homothallism in the green alga Volvox.</title>
        <authorList>
            <person name="Yamamoto K."/>
            <person name="Matsuzaki R."/>
            <person name="Mahakham W."/>
            <person name="Heman W."/>
            <person name="Sekimoto H."/>
            <person name="Kawachi M."/>
            <person name="Minakuchi Y."/>
            <person name="Toyoda A."/>
            <person name="Nozaki H."/>
        </authorList>
    </citation>
    <scope>NUCLEOTIDE SEQUENCE [LARGE SCALE GENOMIC DNA]</scope>
    <source>
        <strain evidence="6 7">NIES-4468</strain>
    </source>
</reference>
<protein>
    <recommendedName>
        <fullName evidence="5">PPPDE domain-containing protein</fullName>
    </recommendedName>
</protein>
<evidence type="ECO:0000256" key="4">
    <source>
        <dbReference type="SAM" id="MobiDB-lite"/>
    </source>
</evidence>
<evidence type="ECO:0000259" key="5">
    <source>
        <dbReference type="PROSITE" id="PS51858"/>
    </source>
</evidence>
<proteinExistence type="inferred from homology"/>
<keyword evidence="7" id="KW-1185">Reference proteome</keyword>
<evidence type="ECO:0000256" key="3">
    <source>
        <dbReference type="ARBA" id="ARBA00022801"/>
    </source>
</evidence>
<dbReference type="Gene3D" id="3.90.1720.30">
    <property type="entry name" value="PPPDE domains"/>
    <property type="match status" value="1"/>
</dbReference>
<dbReference type="InterPro" id="IPR008580">
    <property type="entry name" value="PPPDE_dom"/>
</dbReference>
<feature type="compositionally biased region" description="Polar residues" evidence="4">
    <location>
        <begin position="444"/>
        <end position="457"/>
    </location>
</feature>
<evidence type="ECO:0000313" key="7">
    <source>
        <dbReference type="Proteomes" id="UP001165090"/>
    </source>
</evidence>
<accession>A0ABQ5S9V6</accession>
<feature type="compositionally biased region" description="Gly residues" evidence="4">
    <location>
        <begin position="840"/>
        <end position="851"/>
    </location>
</feature>
<feature type="compositionally biased region" description="Low complexity" evidence="4">
    <location>
        <begin position="705"/>
        <end position="722"/>
    </location>
</feature>
<dbReference type="PANTHER" id="PTHR12378:SF9">
    <property type="entry name" value="OS06G0107000 PROTEIN"/>
    <property type="match status" value="1"/>
</dbReference>
<feature type="region of interest" description="Disordered" evidence="4">
    <location>
        <begin position="810"/>
        <end position="862"/>
    </location>
</feature>
<feature type="domain" description="PPPDE" evidence="5">
    <location>
        <begin position="54"/>
        <end position="228"/>
    </location>
</feature>
<dbReference type="InterPro" id="IPR042266">
    <property type="entry name" value="PPPDE_sf"/>
</dbReference>
<feature type="region of interest" description="Disordered" evidence="4">
    <location>
        <begin position="441"/>
        <end position="474"/>
    </location>
</feature>
<keyword evidence="2" id="KW-0645">Protease</keyword>
<feature type="compositionally biased region" description="Low complexity" evidence="4">
    <location>
        <begin position="685"/>
        <end position="697"/>
    </location>
</feature>
<gene>
    <name evidence="6" type="ORF">VaNZ11_009823</name>
</gene>
<feature type="compositionally biased region" description="Low complexity" evidence="4">
    <location>
        <begin position="661"/>
        <end position="671"/>
    </location>
</feature>
<sequence>MSIPVHIIPKPTRERKAEHDRAVLAKQLLLARYLDPWGPPDIVWCHSHVLVRGYKVILNVYDLLPPRLNGCLSILRLGGAFHSGVQVGVTEYAFGGHPNDDLGITALKKPLFMLREEAEAAVQHGTDEDGSAAANLDWMPTLRSRTVVGWWMGPLTRLEGLLRELRFDESWIGSEYRLLSRNCNHFARAMCTALLRNQLFKPAPGCSHPEGMVPRSITRLPALVLALGYCAPCFVRQLNAPMPLAPHSLNIFHGHCRKARLEAPRSRLLADDRARCKGDTSGTFMVSARASASATAGATGVRPSSKTSGLSIDGSDTAAAATATARPTATATAGGGGYTINWPGTSPLPPANAAAVAAAAAAAAEGRLMRPRLEGRYQSLRVETAPRPSMELPSRGAFRRCSDDGGGGGGGGVDTLGHASTGCSTPDMAAIAAAAAAAGGGAGTSVTASNSQLNGNGRQCPHNEQLPSSRATSATAACSSSSGAAATTAAAATLLPQPTSAGPPTTSTSASTSATPTRCTSPGASVTGLASAHATVFSVSLVPPVVVMEATGSGSPPAASSAAAAPVAPVATAAAAATTATTNSSATQPRSSGGSKFLNNHSRSGRRIFPDPRVASPGPDGHPDGTHDHINAFSGDGGAPHLQTPESSMLRDHARSDLDQASVTAASAASSHDGDGGVVVQRLHTTGSAGAAAATASPRHPMLPRPTSSRSQQPMQSPRSSRNGLPPASTRLEGSPSKLATTVAPLPPPPAQLALQHPSPMASPFLRSGGATADGAGSGASATATNSQSPSEVPRPWSVLSGGFVDLLFNPSAAEPPPGVPNQVGIQGRGTSPGVAHPGASGGGGSGSGGGSRRHASFTGDGGAIFSSTANAAVGGLETVRSGDLTDDAQQNPHRAAGRARASTGMLHVGVGVEAAGSSATAGGVLVTSVAGTPSLSAASTSQRRPAVATASTVSRPAARVGVMPHGGPATAFVSTVPSTASAAVAAVADGAATPTALASRRVH</sequence>
<feature type="compositionally biased region" description="Low complexity" evidence="4">
    <location>
        <begin position="495"/>
        <end position="522"/>
    </location>
</feature>
<dbReference type="PANTHER" id="PTHR12378">
    <property type="entry name" value="DESUMOYLATING ISOPEPTIDASE"/>
    <property type="match status" value="1"/>
</dbReference>
<feature type="region of interest" description="Disordered" evidence="4">
    <location>
        <begin position="379"/>
        <end position="406"/>
    </location>
</feature>
<dbReference type="PROSITE" id="PS51858">
    <property type="entry name" value="PPPDE"/>
    <property type="match status" value="1"/>
</dbReference>
<comment type="similarity">
    <text evidence="1">Belongs to the DeSI family.</text>
</comment>
<organism evidence="6 7">
    <name type="scientific">Volvox africanus</name>
    <dbReference type="NCBI Taxonomy" id="51714"/>
    <lineage>
        <taxon>Eukaryota</taxon>
        <taxon>Viridiplantae</taxon>
        <taxon>Chlorophyta</taxon>
        <taxon>core chlorophytes</taxon>
        <taxon>Chlorophyceae</taxon>
        <taxon>CS clade</taxon>
        <taxon>Chlamydomonadales</taxon>
        <taxon>Volvocaceae</taxon>
        <taxon>Volvox</taxon>
    </lineage>
</organism>
<feature type="compositionally biased region" description="Basic and acidic residues" evidence="4">
    <location>
        <begin position="649"/>
        <end position="658"/>
    </location>
</feature>
<feature type="compositionally biased region" description="Polar residues" evidence="4">
    <location>
        <begin position="588"/>
        <end position="602"/>
    </location>
</feature>